<dbReference type="RefSeq" id="WP_121934658.1">
    <property type="nucleotide sequence ID" value="NZ_RDOJ01000009.1"/>
</dbReference>
<comment type="caution">
    <text evidence="2">The sequence shown here is derived from an EMBL/GenBank/DDBJ whole genome shotgun (WGS) entry which is preliminary data.</text>
</comment>
<dbReference type="CDD" id="cd02947">
    <property type="entry name" value="TRX_family"/>
    <property type="match status" value="1"/>
</dbReference>
<dbReference type="PANTHER" id="PTHR45663">
    <property type="entry name" value="GEO12009P1"/>
    <property type="match status" value="1"/>
</dbReference>
<feature type="domain" description="Thioredoxin" evidence="1">
    <location>
        <begin position="1"/>
        <end position="100"/>
    </location>
</feature>
<dbReference type="GO" id="GO:0005737">
    <property type="term" value="C:cytoplasm"/>
    <property type="evidence" value="ECO:0007669"/>
    <property type="project" value="TreeGrafter"/>
</dbReference>
<proteinExistence type="predicted"/>
<accession>A0A3L9M9H2</accession>
<gene>
    <name evidence="2" type="ORF">EAH69_07920</name>
</gene>
<evidence type="ECO:0000259" key="1">
    <source>
        <dbReference type="PROSITE" id="PS51352"/>
    </source>
</evidence>
<keyword evidence="3" id="KW-1185">Reference proteome</keyword>
<dbReference type="OrthoDB" id="1445981at2"/>
<dbReference type="Pfam" id="PF00085">
    <property type="entry name" value="Thioredoxin"/>
    <property type="match status" value="1"/>
</dbReference>
<dbReference type="SUPFAM" id="SSF52833">
    <property type="entry name" value="Thioredoxin-like"/>
    <property type="match status" value="1"/>
</dbReference>
<evidence type="ECO:0000313" key="2">
    <source>
        <dbReference type="EMBL" id="RLZ09705.1"/>
    </source>
</evidence>
<dbReference type="GO" id="GO:0015035">
    <property type="term" value="F:protein-disulfide reductase activity"/>
    <property type="evidence" value="ECO:0007669"/>
    <property type="project" value="TreeGrafter"/>
</dbReference>
<dbReference type="InterPro" id="IPR036249">
    <property type="entry name" value="Thioredoxin-like_sf"/>
</dbReference>
<dbReference type="PANTHER" id="PTHR45663:SF11">
    <property type="entry name" value="GEO12009P1"/>
    <property type="match status" value="1"/>
</dbReference>
<evidence type="ECO:0000313" key="3">
    <source>
        <dbReference type="Proteomes" id="UP000275348"/>
    </source>
</evidence>
<dbReference type="InterPro" id="IPR013766">
    <property type="entry name" value="Thioredoxin_domain"/>
</dbReference>
<sequence>MIQDRIKEDKPILIDFYTTTCSICTVLDQSLKEVSKEFKDELDLIKIDIDKDKINTIHFDATYKIMGVPTLMLFKNNKLLWKYNGVLFPDDLINNLKKHL</sequence>
<dbReference type="Proteomes" id="UP000275348">
    <property type="component" value="Unassembled WGS sequence"/>
</dbReference>
<organism evidence="2 3">
    <name type="scientific">Faecalibacter macacae</name>
    <dbReference type="NCBI Taxonomy" id="1859289"/>
    <lineage>
        <taxon>Bacteria</taxon>
        <taxon>Pseudomonadati</taxon>
        <taxon>Bacteroidota</taxon>
        <taxon>Flavobacteriia</taxon>
        <taxon>Flavobacteriales</taxon>
        <taxon>Weeksellaceae</taxon>
        <taxon>Faecalibacter</taxon>
    </lineage>
</organism>
<dbReference type="PROSITE" id="PS51352">
    <property type="entry name" value="THIOREDOXIN_2"/>
    <property type="match status" value="1"/>
</dbReference>
<dbReference type="Gene3D" id="3.40.30.10">
    <property type="entry name" value="Glutaredoxin"/>
    <property type="match status" value="1"/>
</dbReference>
<name>A0A3L9M9H2_9FLAO</name>
<dbReference type="EMBL" id="RDOJ01000009">
    <property type="protein sequence ID" value="RLZ09705.1"/>
    <property type="molecule type" value="Genomic_DNA"/>
</dbReference>
<dbReference type="AlphaFoldDB" id="A0A3L9M9H2"/>
<protein>
    <submittedName>
        <fullName evidence="2">Thiol reductase thioredoxin</fullName>
    </submittedName>
</protein>
<reference evidence="2 3" key="1">
    <citation type="submission" date="2018-10" db="EMBL/GenBank/DDBJ databases">
        <authorList>
            <person name="Chen X."/>
        </authorList>
    </citation>
    <scope>NUCLEOTIDE SEQUENCE [LARGE SCALE GENOMIC DNA]</scope>
    <source>
        <strain evidence="2 3">YIM 102668</strain>
    </source>
</reference>